<dbReference type="InterPro" id="IPR003169">
    <property type="entry name" value="GYF"/>
</dbReference>
<organism evidence="3 4">
    <name type="scientific">Hypsizygus marmoreus</name>
    <name type="common">White beech mushroom</name>
    <name type="synonym">Agaricus marmoreus</name>
    <dbReference type="NCBI Taxonomy" id="39966"/>
    <lineage>
        <taxon>Eukaryota</taxon>
        <taxon>Fungi</taxon>
        <taxon>Dikarya</taxon>
        <taxon>Basidiomycota</taxon>
        <taxon>Agaricomycotina</taxon>
        <taxon>Agaricomycetes</taxon>
        <taxon>Agaricomycetidae</taxon>
        <taxon>Agaricales</taxon>
        <taxon>Tricholomatineae</taxon>
        <taxon>Lyophyllaceae</taxon>
        <taxon>Hypsizygus</taxon>
    </lineage>
</organism>
<dbReference type="PROSITE" id="PS50829">
    <property type="entry name" value="GYF"/>
    <property type="match status" value="1"/>
</dbReference>
<dbReference type="STRING" id="39966.A0A369KB45"/>
<feature type="region of interest" description="Disordered" evidence="1">
    <location>
        <begin position="746"/>
        <end position="909"/>
    </location>
</feature>
<evidence type="ECO:0000256" key="1">
    <source>
        <dbReference type="SAM" id="MobiDB-lite"/>
    </source>
</evidence>
<name>A0A369KB45_HYPMA</name>
<dbReference type="EMBL" id="LUEZ02000010">
    <property type="protein sequence ID" value="RDB28984.1"/>
    <property type="molecule type" value="Genomic_DNA"/>
</dbReference>
<sequence length="1182" mass="125295">MHFGPEWMRTKHQPQTRSQPPPSPPPSGLPTSGASTYSALVSPAPPPQPDKRDEAHPFRYSKDELLRIFKEGGGRGGLGLEVERWEGVVREIGSEPVGLREMSDSEKKLFQGPLNSDLRRRQSTDYLSPLSTQSLGNDRPRISLNTPTSATGSPMRDRFGPLRRRDSGTDQPTVTIPRKQSLSSLQPSLASPRDTTAPSPRRGPGYTPNFDGVLNSGESWVARRRASEASLKSGAGTSREGGGQYQQENKASEIREEEEDIGHEPGQNSRTTDAPRNPQASPNPVNNPRHSKESSASNGQDATADMARLSLGINGTININPSTGGPPATVPPDLATIDWSYKDPSGQVQGPFQAELMQKWFDDGYFTGDLPMKRTHLDSHWTTVDELVKRHGGSKIFLTLPLPVVPPGLSHRTESPQNFTSPQDQHIFNGPYQPAPLRNLRSSTLDSFGSNPSDSPSSSFGGGRFGNGSPDPNAFGGRGNYLGDSPLGSRPSAFSGVPDPAAAFATRRNAFNDPSLDPSLIRSPAFGNIMPGRGTVADGYSYTRTYSPAQNGWNVPVANAGAPFDASSGGRIDPFSSPFGPGPGQASNFGNLGGPQDVFNEATAYQSLEYNSFLNGPSQVQHYTPSPATQLVSPQSLQQTSQTPSISFGTTPQTIPSNTQVNQLLHPSPAPSQSPWSTDGSAVRRPGPFEVAHPTSANTVIQPVASSTETASPWGRASQPSRPSSQVNETSPWLSQAVASETWNEAPGHDSLTFSNVGQHNQQQQQELQQQQPVDIPDTTANASISEEPQIPPPSEPIPPSEAPARAALGVKSKGKSAGQPPALKAAPPTPQTSTEPSPPPTTPKAAWSKEDEKRLGVSVSLREIQEAEAKKAEARKVAERERERAARVAAPTGDAKDGTQPFTASWGLPTSQAGARVAAPAKEAVASPVATTAPVWTTTIKSATTKKTMKEIQEEEEKRKKIAVKETTAAVATRRAYAETTQKVATPTPGTAWTTVGPSGKSAVAAAAARPVITASSSSVSISNAAKPNGSAGPPRPAAAAAAIVKPASTPAPRVDDPVSPSHDFLKWLSGSLKGLNTSVHVEEIMSMLLSFPMDPDPSTIELISELIYANSTTLDGRRFAAEFISKRKADAASRPKGTALAGKAAGKPISIADVVKATPKPTQPEWGFKVVNKKKKGGRA</sequence>
<feature type="compositionally biased region" description="Polar residues" evidence="1">
    <location>
        <begin position="619"/>
        <end position="628"/>
    </location>
</feature>
<protein>
    <recommendedName>
        <fullName evidence="2">GYF domain-containing protein</fullName>
    </recommendedName>
</protein>
<feature type="region of interest" description="Disordered" evidence="1">
    <location>
        <begin position="619"/>
        <end position="733"/>
    </location>
</feature>
<dbReference type="SMART" id="SM00444">
    <property type="entry name" value="GYF"/>
    <property type="match status" value="1"/>
</dbReference>
<dbReference type="PANTHER" id="PTHR14445">
    <property type="entry name" value="GRB10 INTERACTING GYF PROTEIN"/>
    <property type="match status" value="1"/>
</dbReference>
<feature type="compositionally biased region" description="Polar residues" evidence="1">
    <location>
        <begin position="266"/>
        <end position="301"/>
    </location>
</feature>
<feature type="region of interest" description="Disordered" evidence="1">
    <location>
        <begin position="1"/>
        <end position="59"/>
    </location>
</feature>
<keyword evidence="4" id="KW-1185">Reference proteome</keyword>
<dbReference type="GO" id="GO:0005829">
    <property type="term" value="C:cytosol"/>
    <property type="evidence" value="ECO:0007669"/>
    <property type="project" value="TreeGrafter"/>
</dbReference>
<proteinExistence type="predicted"/>
<feature type="compositionally biased region" description="Pro residues" evidence="1">
    <location>
        <begin position="19"/>
        <end position="28"/>
    </location>
</feature>
<feature type="region of interest" description="Disordered" evidence="1">
    <location>
        <begin position="1019"/>
        <end position="1044"/>
    </location>
</feature>
<dbReference type="InParanoid" id="A0A369KB45"/>
<dbReference type="Gene3D" id="3.30.1490.40">
    <property type="match status" value="1"/>
</dbReference>
<feature type="domain" description="GYF" evidence="2">
    <location>
        <begin position="336"/>
        <end position="392"/>
    </location>
</feature>
<dbReference type="OrthoDB" id="6415790at2759"/>
<feature type="compositionally biased region" description="Basic and acidic residues" evidence="1">
    <location>
        <begin position="864"/>
        <end position="887"/>
    </location>
</feature>
<feature type="compositionally biased region" description="Low complexity" evidence="1">
    <location>
        <begin position="180"/>
        <end position="192"/>
    </location>
</feature>
<feature type="compositionally biased region" description="Polar residues" evidence="1">
    <location>
        <begin position="718"/>
        <end position="733"/>
    </location>
</feature>
<feature type="compositionally biased region" description="Polar residues" evidence="1">
    <location>
        <begin position="143"/>
        <end position="152"/>
    </location>
</feature>
<gene>
    <name evidence="3" type="ORF">Hypma_015129</name>
</gene>
<feature type="compositionally biased region" description="Polar residues" evidence="1">
    <location>
        <begin position="648"/>
        <end position="680"/>
    </location>
</feature>
<feature type="compositionally biased region" description="Polar residues" evidence="1">
    <location>
        <begin position="695"/>
        <end position="711"/>
    </location>
</feature>
<feature type="region of interest" description="Disordered" evidence="1">
    <location>
        <begin position="408"/>
        <end position="494"/>
    </location>
</feature>
<reference evidence="3" key="1">
    <citation type="submission" date="2018-04" db="EMBL/GenBank/DDBJ databases">
        <title>Whole genome sequencing of Hypsizygus marmoreus.</title>
        <authorList>
            <person name="Choi I.-G."/>
            <person name="Min B."/>
            <person name="Kim J.-G."/>
            <person name="Kim S."/>
            <person name="Oh Y.-L."/>
            <person name="Kong W.-S."/>
            <person name="Park H."/>
            <person name="Jeong J."/>
            <person name="Song E.-S."/>
        </authorList>
    </citation>
    <scope>NUCLEOTIDE SEQUENCE [LARGE SCALE GENOMIC DNA]</scope>
    <source>
        <strain evidence="3">51987-8</strain>
    </source>
</reference>
<evidence type="ECO:0000313" key="3">
    <source>
        <dbReference type="EMBL" id="RDB28984.1"/>
    </source>
</evidence>
<dbReference type="PANTHER" id="PTHR14445:SF36">
    <property type="entry name" value="FI03272P-RELATED"/>
    <property type="match status" value="1"/>
</dbReference>
<feature type="compositionally biased region" description="Polar residues" evidence="1">
    <location>
        <begin position="415"/>
        <end position="426"/>
    </location>
</feature>
<feature type="compositionally biased region" description="Basic and acidic residues" evidence="1">
    <location>
        <begin position="155"/>
        <end position="168"/>
    </location>
</feature>
<feature type="compositionally biased region" description="Low complexity" evidence="1">
    <location>
        <begin position="629"/>
        <end position="647"/>
    </location>
</feature>
<feature type="compositionally biased region" description="Low complexity" evidence="1">
    <location>
        <begin position="759"/>
        <end position="772"/>
    </location>
</feature>
<feature type="compositionally biased region" description="Pro residues" evidence="1">
    <location>
        <begin position="790"/>
        <end position="802"/>
    </location>
</feature>
<evidence type="ECO:0000259" key="2">
    <source>
        <dbReference type="PROSITE" id="PS50829"/>
    </source>
</evidence>
<accession>A0A369KB45</accession>
<feature type="region of interest" description="Disordered" evidence="1">
    <location>
        <begin position="92"/>
        <end position="301"/>
    </location>
</feature>
<feature type="compositionally biased region" description="Low complexity" evidence="1">
    <location>
        <begin position="446"/>
        <end position="459"/>
    </location>
</feature>
<feature type="compositionally biased region" description="Basic and acidic residues" evidence="1">
    <location>
        <begin position="49"/>
        <end position="59"/>
    </location>
</feature>
<dbReference type="AlphaFoldDB" id="A0A369KB45"/>
<dbReference type="Pfam" id="PF02213">
    <property type="entry name" value="GYF"/>
    <property type="match status" value="1"/>
</dbReference>
<dbReference type="FunCoup" id="A0A369KB45">
    <property type="interactions" value="282"/>
</dbReference>
<dbReference type="InterPro" id="IPR035445">
    <property type="entry name" value="GYF-like_dom_sf"/>
</dbReference>
<dbReference type="Proteomes" id="UP000076154">
    <property type="component" value="Unassembled WGS sequence"/>
</dbReference>
<dbReference type="InterPro" id="IPR051640">
    <property type="entry name" value="GRB10-interact_GYF"/>
</dbReference>
<dbReference type="SUPFAM" id="SSF55277">
    <property type="entry name" value="GYF domain"/>
    <property type="match status" value="1"/>
</dbReference>
<evidence type="ECO:0000313" key="4">
    <source>
        <dbReference type="Proteomes" id="UP000076154"/>
    </source>
</evidence>
<feature type="compositionally biased region" description="Polar residues" evidence="1">
    <location>
        <begin position="124"/>
        <end position="136"/>
    </location>
</feature>
<comment type="caution">
    <text evidence="3">The sequence shown here is derived from an EMBL/GenBank/DDBJ whole genome shotgun (WGS) entry which is preliminary data.</text>
</comment>